<accession>A0A317ER01</accession>
<keyword evidence="4" id="KW-1185">Reference proteome</keyword>
<organism evidence="3 4">
    <name type="scientific">Pedobacter yonginense</name>
    <dbReference type="NCBI Taxonomy" id="651869"/>
    <lineage>
        <taxon>Bacteria</taxon>
        <taxon>Pseudomonadati</taxon>
        <taxon>Bacteroidota</taxon>
        <taxon>Sphingobacteriia</taxon>
        <taxon>Sphingobacteriales</taxon>
        <taxon>Sphingobacteriaceae</taxon>
        <taxon>Pedobacter</taxon>
    </lineage>
</organism>
<name>A0A317ER01_9SPHI</name>
<sequence>MKKILSFIAMIPLFAQAQDTEGFRTGSFIGVLLATGFMILLFLALRQLVLWYWKIDKIVAYQEQNITALQAIYDAQEALLKVARAQQEILKEISDNLKQGS</sequence>
<evidence type="ECO:0000313" key="3">
    <source>
        <dbReference type="EMBL" id="PWS28567.1"/>
    </source>
</evidence>
<protein>
    <submittedName>
        <fullName evidence="3">Uncharacterized protein</fullName>
    </submittedName>
</protein>
<keyword evidence="1" id="KW-0472">Membrane</keyword>
<gene>
    <name evidence="3" type="ORF">DHW03_01555</name>
</gene>
<dbReference type="AlphaFoldDB" id="A0A317ER01"/>
<dbReference type="EMBL" id="QGNZ01000001">
    <property type="protein sequence ID" value="PWS28567.1"/>
    <property type="molecule type" value="Genomic_DNA"/>
</dbReference>
<dbReference type="RefSeq" id="WP_109923998.1">
    <property type="nucleotide sequence ID" value="NZ_QGNZ01000001.1"/>
</dbReference>
<keyword evidence="1" id="KW-0812">Transmembrane</keyword>
<feature type="signal peptide" evidence="2">
    <location>
        <begin position="1"/>
        <end position="17"/>
    </location>
</feature>
<evidence type="ECO:0000256" key="2">
    <source>
        <dbReference type="SAM" id="SignalP"/>
    </source>
</evidence>
<evidence type="ECO:0000313" key="4">
    <source>
        <dbReference type="Proteomes" id="UP000245379"/>
    </source>
</evidence>
<feature type="chain" id="PRO_5016429760" evidence="2">
    <location>
        <begin position="18"/>
        <end position="101"/>
    </location>
</feature>
<dbReference type="Proteomes" id="UP000245379">
    <property type="component" value="Unassembled WGS sequence"/>
</dbReference>
<proteinExistence type="predicted"/>
<reference evidence="3 4" key="1">
    <citation type="submission" date="2018-05" db="EMBL/GenBank/DDBJ databases">
        <title>Pedobacter paludis sp. nov., isolated from wetland soil.</title>
        <authorList>
            <person name="Zhang Y."/>
            <person name="Wang G."/>
        </authorList>
    </citation>
    <scope>NUCLEOTIDE SEQUENCE [LARGE SCALE GENOMIC DNA]</scope>
    <source>
        <strain evidence="3 4">KCTC22721</strain>
    </source>
</reference>
<keyword evidence="1" id="KW-1133">Transmembrane helix</keyword>
<dbReference type="OrthoDB" id="773251at2"/>
<feature type="transmembrane region" description="Helical" evidence="1">
    <location>
        <begin position="27"/>
        <end position="45"/>
    </location>
</feature>
<comment type="caution">
    <text evidence="3">The sequence shown here is derived from an EMBL/GenBank/DDBJ whole genome shotgun (WGS) entry which is preliminary data.</text>
</comment>
<evidence type="ECO:0000256" key="1">
    <source>
        <dbReference type="SAM" id="Phobius"/>
    </source>
</evidence>
<keyword evidence="2" id="KW-0732">Signal</keyword>